<dbReference type="PANTHER" id="PTHR33337">
    <property type="entry name" value="GFA DOMAIN-CONTAINING PROTEIN"/>
    <property type="match status" value="1"/>
</dbReference>
<dbReference type="PANTHER" id="PTHR33337:SF40">
    <property type="entry name" value="CENP-V_GFA DOMAIN-CONTAINING PROTEIN-RELATED"/>
    <property type="match status" value="1"/>
</dbReference>
<dbReference type="RefSeq" id="WP_233720823.1">
    <property type="nucleotide sequence ID" value="NZ_JAJUWU010000018.1"/>
</dbReference>
<dbReference type="SUPFAM" id="SSF51316">
    <property type="entry name" value="Mss4-like"/>
    <property type="match status" value="1"/>
</dbReference>
<dbReference type="PROSITE" id="PS51257">
    <property type="entry name" value="PROKAR_LIPOPROTEIN"/>
    <property type="match status" value="1"/>
</dbReference>
<organism evidence="6 7">
    <name type="scientific">Jiella avicenniae</name>
    <dbReference type="NCBI Taxonomy" id="2907202"/>
    <lineage>
        <taxon>Bacteria</taxon>
        <taxon>Pseudomonadati</taxon>
        <taxon>Pseudomonadota</taxon>
        <taxon>Alphaproteobacteria</taxon>
        <taxon>Hyphomicrobiales</taxon>
        <taxon>Aurantimonadaceae</taxon>
        <taxon>Jiella</taxon>
    </lineage>
</organism>
<feature type="domain" description="CENP-V/GFA" evidence="5">
    <location>
        <begin position="9"/>
        <end position="117"/>
    </location>
</feature>
<dbReference type="Gene3D" id="3.90.1590.10">
    <property type="entry name" value="glutathione-dependent formaldehyde- activating enzyme (gfa)"/>
    <property type="match status" value="1"/>
</dbReference>
<dbReference type="PROSITE" id="PS51891">
    <property type="entry name" value="CENP_V_GFA"/>
    <property type="match status" value="1"/>
</dbReference>
<keyword evidence="7" id="KW-1185">Reference proteome</keyword>
<evidence type="ECO:0000313" key="6">
    <source>
        <dbReference type="EMBL" id="MCE7029837.1"/>
    </source>
</evidence>
<comment type="caution">
    <text evidence="6">The sequence shown here is derived from an EMBL/GenBank/DDBJ whole genome shotgun (WGS) entry which is preliminary data.</text>
</comment>
<gene>
    <name evidence="6" type="ORF">LZD57_17750</name>
</gene>
<dbReference type="GO" id="GO:0016846">
    <property type="term" value="F:carbon-sulfur lyase activity"/>
    <property type="evidence" value="ECO:0007669"/>
    <property type="project" value="InterPro"/>
</dbReference>
<sequence length="158" mass="17200">MARDWKLPRNGSCRCGALGFEVTTAPAITAACHCRGCQKMTSSAYSLTMMLPEDGFRVTSGEPVLGGLKAEEVQHFFCPSCLTWVFSRPRRIAGFVNLRSPMLDDTSDIAPFIESWTDEKLPFAETGAPESFPQFPPPEAFGSLLQAFAERGDGTRGG</sequence>
<protein>
    <submittedName>
        <fullName evidence="6">GFA family protein</fullName>
    </submittedName>
</protein>
<keyword evidence="4" id="KW-0456">Lyase</keyword>
<evidence type="ECO:0000313" key="7">
    <source>
        <dbReference type="Proteomes" id="UP001139035"/>
    </source>
</evidence>
<evidence type="ECO:0000256" key="3">
    <source>
        <dbReference type="ARBA" id="ARBA00022833"/>
    </source>
</evidence>
<dbReference type="EMBL" id="JAJUWU010000018">
    <property type="protein sequence ID" value="MCE7029837.1"/>
    <property type="molecule type" value="Genomic_DNA"/>
</dbReference>
<keyword evidence="2" id="KW-0479">Metal-binding</keyword>
<evidence type="ECO:0000256" key="1">
    <source>
        <dbReference type="ARBA" id="ARBA00005495"/>
    </source>
</evidence>
<comment type="similarity">
    <text evidence="1">Belongs to the Gfa family.</text>
</comment>
<name>A0A9X1P2G0_9HYPH</name>
<dbReference type="InterPro" id="IPR006913">
    <property type="entry name" value="CENP-V/GFA"/>
</dbReference>
<dbReference type="Pfam" id="PF04828">
    <property type="entry name" value="GFA"/>
    <property type="match status" value="1"/>
</dbReference>
<keyword evidence="3" id="KW-0862">Zinc</keyword>
<evidence type="ECO:0000259" key="5">
    <source>
        <dbReference type="PROSITE" id="PS51891"/>
    </source>
</evidence>
<evidence type="ECO:0000256" key="2">
    <source>
        <dbReference type="ARBA" id="ARBA00022723"/>
    </source>
</evidence>
<dbReference type="GO" id="GO:0046872">
    <property type="term" value="F:metal ion binding"/>
    <property type="evidence" value="ECO:0007669"/>
    <property type="project" value="UniProtKB-KW"/>
</dbReference>
<dbReference type="AlphaFoldDB" id="A0A9X1P2G0"/>
<evidence type="ECO:0000256" key="4">
    <source>
        <dbReference type="ARBA" id="ARBA00023239"/>
    </source>
</evidence>
<dbReference type="InterPro" id="IPR011057">
    <property type="entry name" value="Mss4-like_sf"/>
</dbReference>
<proteinExistence type="inferred from homology"/>
<accession>A0A9X1P2G0</accession>
<dbReference type="Proteomes" id="UP001139035">
    <property type="component" value="Unassembled WGS sequence"/>
</dbReference>
<reference evidence="6" key="1">
    <citation type="submission" date="2022-01" db="EMBL/GenBank/DDBJ databases">
        <title>Jiella avicenniae sp. nov., a novel endophytic bacterium isolated from bark of Avicennia marina.</title>
        <authorList>
            <person name="Tuo L."/>
        </authorList>
    </citation>
    <scope>NUCLEOTIDE SEQUENCE</scope>
    <source>
        <strain evidence="6">CBK1P-4</strain>
    </source>
</reference>